<feature type="chain" id="PRO_5016649572" evidence="1">
    <location>
        <begin position="21"/>
        <end position="476"/>
    </location>
</feature>
<protein>
    <submittedName>
        <fullName evidence="2">Transposase</fullName>
    </submittedName>
</protein>
<dbReference type="InterPro" id="IPR013783">
    <property type="entry name" value="Ig-like_fold"/>
</dbReference>
<gene>
    <name evidence="2" type="ORF">DLD99_05720</name>
</gene>
<feature type="signal peptide" evidence="1">
    <location>
        <begin position="1"/>
        <end position="20"/>
    </location>
</feature>
<keyword evidence="3" id="KW-1185">Reference proteome</keyword>
<keyword evidence="1" id="KW-0732">Signal</keyword>
<evidence type="ECO:0000256" key="1">
    <source>
        <dbReference type="SAM" id="SignalP"/>
    </source>
</evidence>
<dbReference type="KEGG" id="pke:DLD99_05720"/>
<proteinExistence type="predicted"/>
<name>A0A345RL23_9PSED</name>
<evidence type="ECO:0000313" key="2">
    <source>
        <dbReference type="EMBL" id="AXI59989.1"/>
    </source>
</evidence>
<evidence type="ECO:0000313" key="3">
    <source>
        <dbReference type="Proteomes" id="UP000253720"/>
    </source>
</evidence>
<sequence>MKRFGVLLTIFLVIALTACVQSPPAELMSDAIPTDIPLPRAGVNQRPVTGEKTVLLVAARWAGDHVIDMSALNAGTFAQQPGSLNHYLQTASMGKLILKGTTIQANFSTPAPTSGFYGEIAEAKTAALAQGYDPSKYDYFWVVHDNGIGGAQGNMPGNQIVVRDGVFRYRTNYIWAHEFGHNLGYSHEISFGNHLWSYVNCSLSGNVVFAPDTCETSYAGDWGNPIQRPYDISSLYPANYRWYSGWLDASQASVISESGLYRLVPLGTDGPQLYLINRKNSSGAQQISLEYRKFSPPYDNFTADNPTNGIWVRYTTMDRIVSNVQLDGTPETTTTADPALLPGKTLKDSQAGITIEVCSASGTGVTVAVAVIENTANLCKTLPLLPPVIQAPVPQAPAVQNPIVFSGISRPGALINVSYRLAGGNNWKDVKVTADATGSWKAPLPTLPAANYNGQVWQTIGNRASLATFRNFGVSP</sequence>
<dbReference type="AlphaFoldDB" id="A0A345RL23"/>
<dbReference type="SUPFAM" id="SSF55486">
    <property type="entry name" value="Metalloproteases ('zincins'), catalytic domain"/>
    <property type="match status" value="1"/>
</dbReference>
<accession>A0A345RL23</accession>
<dbReference type="PROSITE" id="PS51257">
    <property type="entry name" value="PROKAR_LIPOPROTEIN"/>
    <property type="match status" value="1"/>
</dbReference>
<organism evidence="2 3">
    <name type="scientific">Pseudomonas kribbensis</name>
    <dbReference type="NCBI Taxonomy" id="1628086"/>
    <lineage>
        <taxon>Bacteria</taxon>
        <taxon>Pseudomonadati</taxon>
        <taxon>Pseudomonadota</taxon>
        <taxon>Gammaproteobacteria</taxon>
        <taxon>Pseudomonadales</taxon>
        <taxon>Pseudomonadaceae</taxon>
        <taxon>Pseudomonas</taxon>
    </lineage>
</organism>
<dbReference type="EMBL" id="CP029608">
    <property type="protein sequence ID" value="AXI59989.1"/>
    <property type="molecule type" value="Genomic_DNA"/>
</dbReference>
<dbReference type="RefSeq" id="WP_114881552.1">
    <property type="nucleotide sequence ID" value="NZ_CP029608.1"/>
</dbReference>
<reference evidence="2 3" key="1">
    <citation type="submission" date="2018-05" db="EMBL/GenBank/DDBJ databases">
        <title>Complete genome sequence of Pseudomonas kribbensis 46-2(T).</title>
        <authorList>
            <person name="Jeong H."/>
            <person name="Lee S.-G."/>
            <person name="Rha E."/>
            <person name="Kim H."/>
        </authorList>
    </citation>
    <scope>NUCLEOTIDE SEQUENCE [LARGE SCALE GENOMIC DNA]</scope>
    <source>
        <strain evidence="2 3">46-2</strain>
    </source>
</reference>
<dbReference type="Proteomes" id="UP000253720">
    <property type="component" value="Chromosome"/>
</dbReference>
<dbReference type="Gene3D" id="2.60.40.10">
    <property type="entry name" value="Immunoglobulins"/>
    <property type="match status" value="1"/>
</dbReference>